<reference evidence="2" key="1">
    <citation type="submission" date="2018-06" db="EMBL/GenBank/DDBJ databases">
        <authorList>
            <person name="Zhirakovskaya E."/>
        </authorList>
    </citation>
    <scope>NUCLEOTIDE SEQUENCE</scope>
</reference>
<proteinExistence type="predicted"/>
<feature type="transmembrane region" description="Helical" evidence="1">
    <location>
        <begin position="53"/>
        <end position="75"/>
    </location>
</feature>
<organism evidence="2">
    <name type="scientific">hydrothermal vent metagenome</name>
    <dbReference type="NCBI Taxonomy" id="652676"/>
    <lineage>
        <taxon>unclassified sequences</taxon>
        <taxon>metagenomes</taxon>
        <taxon>ecological metagenomes</taxon>
    </lineage>
</organism>
<keyword evidence="1" id="KW-0812">Transmembrane</keyword>
<dbReference type="EMBL" id="UOFQ01000015">
    <property type="protein sequence ID" value="VAW85051.1"/>
    <property type="molecule type" value="Genomic_DNA"/>
</dbReference>
<keyword evidence="1" id="KW-1133">Transmembrane helix</keyword>
<gene>
    <name evidence="2" type="ORF">MNBD_GAMMA17-314</name>
</gene>
<evidence type="ECO:0000256" key="1">
    <source>
        <dbReference type="SAM" id="Phobius"/>
    </source>
</evidence>
<accession>A0A3B0Z075</accession>
<sequence length="120" mass="13348">MNEAEDRLLKISKATLDRATDELDDATLRDLRRVRREALFASQLATSGKPPAWLLPMGGLATTATVAVLTVSLWLTPLENDPAVQFPPLEDLALLGDAESLEFYENLDFYLWLDDEKEAG</sequence>
<name>A0A3B0Z075_9ZZZZ</name>
<keyword evidence="1" id="KW-0472">Membrane</keyword>
<protein>
    <recommendedName>
        <fullName evidence="3">DUF3619 family protein</fullName>
    </recommendedName>
</protein>
<dbReference type="AlphaFoldDB" id="A0A3B0Z075"/>
<evidence type="ECO:0008006" key="3">
    <source>
        <dbReference type="Google" id="ProtNLM"/>
    </source>
</evidence>
<evidence type="ECO:0000313" key="2">
    <source>
        <dbReference type="EMBL" id="VAW85051.1"/>
    </source>
</evidence>